<evidence type="ECO:0000256" key="1">
    <source>
        <dbReference type="ARBA" id="ARBA00006739"/>
    </source>
</evidence>
<evidence type="ECO:0000256" key="2">
    <source>
        <dbReference type="ARBA" id="ARBA00022676"/>
    </source>
</evidence>
<protein>
    <submittedName>
        <fullName evidence="5">Glycosyltransferase</fullName>
    </submittedName>
</protein>
<dbReference type="PANTHER" id="PTHR43179:SF12">
    <property type="entry name" value="GALACTOFURANOSYLTRANSFERASE GLFT2"/>
    <property type="match status" value="1"/>
</dbReference>
<dbReference type="EMBL" id="JABCJE010000016">
    <property type="protein sequence ID" value="NVO25477.1"/>
    <property type="molecule type" value="Genomic_DNA"/>
</dbReference>
<comment type="caution">
    <text evidence="5">The sequence shown here is derived from an EMBL/GenBank/DDBJ whole genome shotgun (WGS) entry which is preliminary data.</text>
</comment>
<accession>A0A850Q6S8</accession>
<dbReference type="PANTHER" id="PTHR43179">
    <property type="entry name" value="RHAMNOSYLTRANSFERASE WBBL"/>
    <property type="match status" value="1"/>
</dbReference>
<dbReference type="AlphaFoldDB" id="A0A850Q6S8"/>
<reference evidence="5 6" key="1">
    <citation type="submission" date="2020-04" db="EMBL/GenBank/DDBJ databases">
        <title>Donghicola sp., a member of the Rhodobacteraceae family isolated from mangrove forest in Thailand.</title>
        <authorList>
            <person name="Charoenyingcharoen P."/>
            <person name="Yukphan P."/>
        </authorList>
    </citation>
    <scope>NUCLEOTIDE SEQUENCE [LARGE SCALE GENOMIC DNA]</scope>
    <source>
        <strain evidence="5 6">B5-SW-15</strain>
    </source>
</reference>
<dbReference type="RefSeq" id="WP_177159019.1">
    <property type="nucleotide sequence ID" value="NZ_JABCJE010000016.1"/>
</dbReference>
<name>A0A850Q6S8_9RHOB</name>
<organism evidence="5 6">
    <name type="scientific">Donghicola mangrovi</name>
    <dbReference type="NCBI Taxonomy" id="2729614"/>
    <lineage>
        <taxon>Bacteria</taxon>
        <taxon>Pseudomonadati</taxon>
        <taxon>Pseudomonadota</taxon>
        <taxon>Alphaproteobacteria</taxon>
        <taxon>Rhodobacterales</taxon>
        <taxon>Roseobacteraceae</taxon>
        <taxon>Donghicola</taxon>
    </lineage>
</organism>
<dbReference type="SUPFAM" id="SSF53448">
    <property type="entry name" value="Nucleotide-diphospho-sugar transferases"/>
    <property type="match status" value="1"/>
</dbReference>
<dbReference type="Gene3D" id="3.90.550.10">
    <property type="entry name" value="Spore Coat Polysaccharide Biosynthesis Protein SpsA, Chain A"/>
    <property type="match status" value="1"/>
</dbReference>
<evidence type="ECO:0000259" key="4">
    <source>
        <dbReference type="Pfam" id="PF00535"/>
    </source>
</evidence>
<evidence type="ECO:0000256" key="3">
    <source>
        <dbReference type="ARBA" id="ARBA00022679"/>
    </source>
</evidence>
<dbReference type="InterPro" id="IPR001173">
    <property type="entry name" value="Glyco_trans_2-like"/>
</dbReference>
<keyword evidence="3 5" id="KW-0808">Transferase</keyword>
<dbReference type="InterPro" id="IPR011990">
    <property type="entry name" value="TPR-like_helical_dom_sf"/>
</dbReference>
<feature type="domain" description="Glycosyltransferase 2-like" evidence="4">
    <location>
        <begin position="217"/>
        <end position="328"/>
    </location>
</feature>
<dbReference type="Proteomes" id="UP000592216">
    <property type="component" value="Unassembled WGS sequence"/>
</dbReference>
<evidence type="ECO:0000313" key="6">
    <source>
        <dbReference type="Proteomes" id="UP000592216"/>
    </source>
</evidence>
<dbReference type="Pfam" id="PF00535">
    <property type="entry name" value="Glycos_transf_2"/>
    <property type="match status" value="1"/>
</dbReference>
<dbReference type="GO" id="GO:0016757">
    <property type="term" value="F:glycosyltransferase activity"/>
    <property type="evidence" value="ECO:0007669"/>
    <property type="project" value="UniProtKB-KW"/>
</dbReference>
<gene>
    <name evidence="5" type="ORF">HJ536_19150</name>
</gene>
<keyword evidence="2" id="KW-0328">Glycosyltransferase</keyword>
<sequence>MDTAHILSLFKKGQYLRALICFHQVHKDTKQLSARDLMLRARILSKLGKTAEALEDIDSARLLEGADPDIQVIACALGQEKRPEQTHDIAVQILLSEVSLPSHRKAAIRFLLPERLPLILQTPLKVVDRITLVFPAGEQAKITPREEGDFPEVLGAHRSGDQYIVAQDHYVAKGTDAERIVQIEVGAREKSITVLPFVELDPALIGAGSKKRSRLWIIMPVHDGGKVLERCLDSVLKELKRTAKVRLVIVNDASRERSTEKLLRAVSENRRVTVVHSPRSLGFVGAVNLGLRSIGTGPVLLLNSDTYLPKHTLSRMLEHLNEPDVGTVTPLSNNAGSFSVPEPLTAYKMPSPATVEELAKLAYKQNAGISVDVLNGNGFAMMISEKCLHDTGFLSEDFGAGYYEEVDFCIRASAKGYRHLAAVDCFIGHVGGVTFGEEKKNLISKNGLILSRKYPFHHQAYARYALIDPLKIYRSHLMASTSWRPRKHSGDDALKPQIIREIDLIDKVVIPVLGEVDDVFYSKPFSEIIVLPEDVAEVGAQKLRSPKVIHLQYLREFSQLTLWGTEVEPIAYLDLKNSSQKSVNDFEEIALRLLGVRQDAA</sequence>
<proteinExistence type="inferred from homology"/>
<dbReference type="SUPFAM" id="SSF48452">
    <property type="entry name" value="TPR-like"/>
    <property type="match status" value="1"/>
</dbReference>
<dbReference type="InterPro" id="IPR029044">
    <property type="entry name" value="Nucleotide-diphossugar_trans"/>
</dbReference>
<evidence type="ECO:0000313" key="5">
    <source>
        <dbReference type="EMBL" id="NVO25477.1"/>
    </source>
</evidence>
<comment type="similarity">
    <text evidence="1">Belongs to the glycosyltransferase 2 family.</text>
</comment>